<accession>A0A078MTI1</accession>
<dbReference type="InterPro" id="IPR000551">
    <property type="entry name" value="MerR-type_HTH_dom"/>
</dbReference>
<keyword evidence="3" id="KW-0408">Iron</keyword>
<keyword evidence="2" id="KW-0479">Metal-binding</keyword>
<dbReference type="CDD" id="cd01110">
    <property type="entry name" value="HTH_SoxR"/>
    <property type="match status" value="1"/>
</dbReference>
<protein>
    <submittedName>
        <fullName evidence="10">Redox-sensitive transcriptional activator SoxR</fullName>
    </submittedName>
</protein>
<dbReference type="Pfam" id="PF00376">
    <property type="entry name" value="MerR"/>
    <property type="match status" value="1"/>
</dbReference>
<evidence type="ECO:0000256" key="1">
    <source>
        <dbReference type="ARBA" id="ARBA00022714"/>
    </source>
</evidence>
<dbReference type="InterPro" id="IPR047057">
    <property type="entry name" value="MerR_fam"/>
</dbReference>
<dbReference type="PANTHER" id="PTHR30204">
    <property type="entry name" value="REDOX-CYCLING DRUG-SENSING TRANSCRIPTIONAL ACTIVATOR SOXR"/>
    <property type="match status" value="1"/>
</dbReference>
<evidence type="ECO:0000259" key="9">
    <source>
        <dbReference type="PROSITE" id="PS50937"/>
    </source>
</evidence>
<dbReference type="GO" id="GO:0051537">
    <property type="term" value="F:2 iron, 2 sulfur cluster binding"/>
    <property type="evidence" value="ECO:0007669"/>
    <property type="project" value="UniProtKB-KW"/>
</dbReference>
<feature type="domain" description="HTH merR-type" evidence="9">
    <location>
        <begin position="10"/>
        <end position="78"/>
    </location>
</feature>
<feature type="region of interest" description="Disordered" evidence="8">
    <location>
        <begin position="152"/>
        <end position="185"/>
    </location>
</feature>
<proteinExistence type="predicted"/>
<dbReference type="PROSITE" id="PS50937">
    <property type="entry name" value="HTH_MERR_2"/>
    <property type="match status" value="1"/>
</dbReference>
<feature type="region of interest" description="Disordered" evidence="8">
    <location>
        <begin position="1"/>
        <end position="20"/>
    </location>
</feature>
<keyword evidence="6" id="KW-0238">DNA-binding</keyword>
<dbReference type="GO" id="GO:0003677">
    <property type="term" value="F:DNA binding"/>
    <property type="evidence" value="ECO:0007669"/>
    <property type="project" value="UniProtKB-KW"/>
</dbReference>
<evidence type="ECO:0000313" key="10">
    <source>
        <dbReference type="EMBL" id="CEA09579.1"/>
    </source>
</evidence>
<dbReference type="Gene3D" id="1.10.1660.10">
    <property type="match status" value="1"/>
</dbReference>
<keyword evidence="7" id="KW-0804">Transcription</keyword>
<dbReference type="PANTHER" id="PTHR30204:SF0">
    <property type="entry name" value="REDOX-SENSITIVE TRANSCRIPTIONAL ACTIVATOR SOXR"/>
    <property type="match status" value="1"/>
</dbReference>
<reference evidence="10" key="1">
    <citation type="submission" date="2014-07" db="EMBL/GenBank/DDBJ databases">
        <authorList>
            <person name="Urmite Genomes Urmite Genomes"/>
        </authorList>
    </citation>
    <scope>NUCLEOTIDE SEQUENCE</scope>
    <source>
        <strain evidence="10">11W110_air</strain>
    </source>
</reference>
<evidence type="ECO:0000256" key="8">
    <source>
        <dbReference type="SAM" id="MobiDB-lite"/>
    </source>
</evidence>
<dbReference type="PATRIC" id="fig|1461584.3.peg.2927"/>
<dbReference type="InterPro" id="IPR010211">
    <property type="entry name" value="Redox-sen_tscrpt-act_SoxR"/>
</dbReference>
<dbReference type="Pfam" id="PF09278">
    <property type="entry name" value="MerR-DNA-bind"/>
    <property type="match status" value="1"/>
</dbReference>
<keyword evidence="4" id="KW-0411">Iron-sulfur</keyword>
<gene>
    <name evidence="10" type="primary">soxR_2</name>
    <name evidence="10" type="ORF">BN1051_02950</name>
</gene>
<dbReference type="InterPro" id="IPR009061">
    <property type="entry name" value="DNA-bd_dom_put_sf"/>
</dbReference>
<evidence type="ECO:0000256" key="6">
    <source>
        <dbReference type="ARBA" id="ARBA00023125"/>
    </source>
</evidence>
<evidence type="ECO:0000256" key="7">
    <source>
        <dbReference type="ARBA" id="ARBA00023163"/>
    </source>
</evidence>
<dbReference type="GO" id="GO:0006979">
    <property type="term" value="P:response to oxidative stress"/>
    <property type="evidence" value="ECO:0007669"/>
    <property type="project" value="InterPro"/>
</dbReference>
<sequence length="185" mass="20728">MTPNPEQDRELTPGQLSERSGAAVSALHYYEREGLISSRRTAGNQRRYPRHMLRRVAFIRISQQLGIPLRDIRAALATLPPDRAPSREEWAQLSAGWRQVLDERIEQMERLRDDLDGCIGCGCLSLTRCSLYNSRDSLATEGAGPRLLLTRQRRDASRRQQVTDLSAVPAGVSPDPDRSVPPVDA</sequence>
<evidence type="ECO:0000256" key="5">
    <source>
        <dbReference type="ARBA" id="ARBA00023015"/>
    </source>
</evidence>
<dbReference type="InterPro" id="IPR015358">
    <property type="entry name" value="Tscrpt_reg_MerR_DNA-bd"/>
</dbReference>
<dbReference type="NCBIfam" id="TIGR01950">
    <property type="entry name" value="SoxR"/>
    <property type="match status" value="1"/>
</dbReference>
<dbReference type="SMART" id="SM00422">
    <property type="entry name" value="HTH_MERR"/>
    <property type="match status" value="1"/>
</dbReference>
<keyword evidence="5" id="KW-0805">Transcription regulation</keyword>
<feature type="compositionally biased region" description="Basic and acidic residues" evidence="8">
    <location>
        <begin position="1"/>
        <end position="11"/>
    </location>
</feature>
<name>A0A078MTI1_9MICC</name>
<dbReference type="SUPFAM" id="SSF46955">
    <property type="entry name" value="Putative DNA-binding domain"/>
    <property type="match status" value="1"/>
</dbReference>
<dbReference type="GO" id="GO:0003700">
    <property type="term" value="F:DNA-binding transcription factor activity"/>
    <property type="evidence" value="ECO:0007669"/>
    <property type="project" value="InterPro"/>
</dbReference>
<evidence type="ECO:0000256" key="2">
    <source>
        <dbReference type="ARBA" id="ARBA00022723"/>
    </source>
</evidence>
<evidence type="ECO:0000256" key="4">
    <source>
        <dbReference type="ARBA" id="ARBA00023014"/>
    </source>
</evidence>
<evidence type="ECO:0000256" key="3">
    <source>
        <dbReference type="ARBA" id="ARBA00023004"/>
    </source>
</evidence>
<dbReference type="GO" id="GO:0046872">
    <property type="term" value="F:metal ion binding"/>
    <property type="evidence" value="ECO:0007669"/>
    <property type="project" value="UniProtKB-KW"/>
</dbReference>
<organism evidence="10">
    <name type="scientific">Arthrobacter saudimassiliensis</name>
    <dbReference type="NCBI Taxonomy" id="1461584"/>
    <lineage>
        <taxon>Bacteria</taxon>
        <taxon>Bacillati</taxon>
        <taxon>Actinomycetota</taxon>
        <taxon>Actinomycetes</taxon>
        <taxon>Micrococcales</taxon>
        <taxon>Micrococcaceae</taxon>
        <taxon>Arthrobacter</taxon>
    </lineage>
</organism>
<dbReference type="AlphaFoldDB" id="A0A078MTI1"/>
<dbReference type="PRINTS" id="PR00040">
    <property type="entry name" value="HTHMERR"/>
</dbReference>
<keyword evidence="1" id="KW-0001">2Fe-2S</keyword>
<dbReference type="EMBL" id="LN483072">
    <property type="protein sequence ID" value="CEA09579.1"/>
    <property type="molecule type" value="Genomic_DNA"/>
</dbReference>